<keyword evidence="3" id="KW-0547">Nucleotide-binding</keyword>
<dbReference type="SUPFAM" id="SSF54585">
    <property type="entry name" value="Cdc48 domain 2-like"/>
    <property type="match status" value="1"/>
</dbReference>
<dbReference type="Pfam" id="PF02359">
    <property type="entry name" value="CDC48_N"/>
    <property type="match status" value="1"/>
</dbReference>
<evidence type="ECO:0000259" key="6">
    <source>
        <dbReference type="SMART" id="SM01072"/>
    </source>
</evidence>
<dbReference type="InterPro" id="IPR004201">
    <property type="entry name" value="Cdc48_dom2"/>
</dbReference>
<evidence type="ECO:0000313" key="12">
    <source>
        <dbReference type="Proteomes" id="UP000092401"/>
    </source>
</evidence>
<dbReference type="InterPro" id="IPR050168">
    <property type="entry name" value="AAA_ATPase_domain"/>
</dbReference>
<dbReference type="InterPro" id="IPR003593">
    <property type="entry name" value="AAA+_ATPase"/>
</dbReference>
<evidence type="ECO:0000313" key="11">
    <source>
        <dbReference type="Proteomes" id="UP000091929"/>
    </source>
</evidence>
<dbReference type="Pfam" id="PF00004">
    <property type="entry name" value="AAA"/>
    <property type="match status" value="2"/>
</dbReference>
<evidence type="ECO:0000313" key="8">
    <source>
        <dbReference type="EMBL" id="KYC44592.1"/>
    </source>
</evidence>
<sequence>MKENNEMELVVGSAEKLDVGKGIVRIDPDAMRKMYLNYGEIVKIKGEKVTAAKALPDTGEGSGIIRMDSILRKNSGALLGDKVTVSRAEVKDAKAITLAPMQADMQFSGDLSSYFKEKFTDIPIVQNNVFVFEIFNRSLPFVVTKTNPRGILKIIPSTKITISPKPVSEAEISKMPDVTYEDIGGLRDEIQKIREMIEMPMKHPEVFSKLGIDPPKGVLLYGPPGTGKTLLAKALANEINAYFTSINGPEIMSKYYGESEENLRKVFEDAGENSPAIIFIDEIDAIAPKREESKGEVERRVVSQLLTLMDGLKTRGKVVVIAATNLPDTIDPALRRPGRFDREIEIGVPDINDRKEILQVHTRGMPISDDVNISYYASKTHGYSGADLEALCKEAGMKALRRVLPDIRGDIEITPEILNKLEVTKNDFDLAFLEVEPSAMREALVEVPTVKWSDIGGLKEVKQRLQEAVEWPLKYPEVFKKIKVDGPKGILLFGPPGCGKTLLAKAVATESEANFIAVRGPELISKWVGESEKGIRKIFSKARQVAPAIIFFDEIDSIAPRRGQETGAKVTERMVNQLLTEMDGVESLERVIVIAATNRPDILDEALLRPGRFDVIVEIPLPDNESRLDILKIHTKEMPLKDVDITALVEPTEGFTGADIKSLVREAGLNAIRKNLEKTDYVTKEDFEEALKKVKSSKK</sequence>
<accession>A0A150IWB9</accession>
<dbReference type="PATRIC" id="fig|1706438.3.peg.1640"/>
<dbReference type="InterPro" id="IPR027417">
    <property type="entry name" value="P-loop_NTPase"/>
</dbReference>
<dbReference type="FunFam" id="2.40.40.20:FF:000007">
    <property type="entry name" value="AAA family ATPase"/>
    <property type="match status" value="1"/>
</dbReference>
<dbReference type="InterPro" id="IPR003338">
    <property type="entry name" value="CDC4_N-term_subdom"/>
</dbReference>
<dbReference type="FunFam" id="1.10.8.60:FF:000178">
    <property type="entry name" value="CDC48/VCP homolog, AAA superfamily"/>
    <property type="match status" value="1"/>
</dbReference>
<dbReference type="PANTHER" id="PTHR23077">
    <property type="entry name" value="AAA-FAMILY ATPASE"/>
    <property type="match status" value="1"/>
</dbReference>
<evidence type="ECO:0000256" key="1">
    <source>
        <dbReference type="ARBA" id="ARBA00009833"/>
    </source>
</evidence>
<accession>A0A150II23</accession>
<dbReference type="Proteomes" id="UP000092403">
    <property type="component" value="Unassembled WGS sequence"/>
</dbReference>
<dbReference type="GO" id="GO:0005524">
    <property type="term" value="F:ATP binding"/>
    <property type="evidence" value="ECO:0007669"/>
    <property type="project" value="UniProtKB-KW"/>
</dbReference>
<dbReference type="InterPro" id="IPR009010">
    <property type="entry name" value="Asp_de-COase-like_dom_sf"/>
</dbReference>
<dbReference type="FunFam" id="1.10.8.60:FF:000057">
    <property type="entry name" value="AAA family ATPase, CDC48 subfamily"/>
    <property type="match status" value="1"/>
</dbReference>
<dbReference type="PANTHER" id="PTHR23077:SF171">
    <property type="entry name" value="NUCLEAR VALOSIN-CONTAINING PROTEIN-LIKE"/>
    <property type="match status" value="1"/>
</dbReference>
<dbReference type="PROSITE" id="PS00674">
    <property type="entry name" value="AAA"/>
    <property type="match status" value="2"/>
</dbReference>
<feature type="domain" description="CDC48" evidence="6">
    <location>
        <begin position="106"/>
        <end position="169"/>
    </location>
</feature>
<dbReference type="InterPro" id="IPR003960">
    <property type="entry name" value="ATPase_AAA_CS"/>
</dbReference>
<keyword evidence="4" id="KW-0067">ATP-binding</keyword>
<feature type="domain" description="AAA+ ATPase" evidence="5">
    <location>
        <begin position="214"/>
        <end position="350"/>
    </location>
</feature>
<dbReference type="Proteomes" id="UP000091929">
    <property type="component" value="Unassembled WGS sequence"/>
</dbReference>
<protein>
    <submittedName>
        <fullName evidence="8">VCP-like ATPase</fullName>
    </submittedName>
</protein>
<dbReference type="FunFam" id="3.40.50.300:FF:000012">
    <property type="entry name" value="Transitional endoplasmic reticulum ATPase"/>
    <property type="match status" value="1"/>
</dbReference>
<proteinExistence type="inferred from homology"/>
<dbReference type="Gene3D" id="3.40.50.300">
    <property type="entry name" value="P-loop containing nucleotide triphosphate hydrolases"/>
    <property type="match status" value="2"/>
</dbReference>
<keyword evidence="2" id="KW-0677">Repeat</keyword>
<dbReference type="GO" id="GO:0016887">
    <property type="term" value="F:ATP hydrolysis activity"/>
    <property type="evidence" value="ECO:0007669"/>
    <property type="project" value="InterPro"/>
</dbReference>
<gene>
    <name evidence="8" type="primary">vat_3</name>
    <name evidence="8" type="ORF">APG10_01590</name>
    <name evidence="9" type="ORF">APG11_01540</name>
    <name evidence="10" type="ORF">APG12_01634</name>
</gene>
<dbReference type="PRINTS" id="PR00830">
    <property type="entry name" value="ENDOLAPTASE"/>
</dbReference>
<feature type="domain" description="AAA+ ATPase" evidence="5">
    <location>
        <begin position="486"/>
        <end position="623"/>
    </location>
</feature>
<dbReference type="SUPFAM" id="SSF52540">
    <property type="entry name" value="P-loop containing nucleoside triphosphate hydrolases"/>
    <property type="match status" value="2"/>
</dbReference>
<dbReference type="EMBL" id="LNGF01000038">
    <property type="protein sequence ID" value="KYC46947.1"/>
    <property type="molecule type" value="Genomic_DNA"/>
</dbReference>
<dbReference type="PATRIC" id="fig|1706437.3.peg.1544"/>
<dbReference type="InterPro" id="IPR005938">
    <property type="entry name" value="AAA_ATPase_CDC48"/>
</dbReference>
<dbReference type="Pfam" id="PF17862">
    <property type="entry name" value="AAA_lid_3"/>
    <property type="match status" value="2"/>
</dbReference>
<evidence type="ECO:0000259" key="5">
    <source>
        <dbReference type="SMART" id="SM00382"/>
    </source>
</evidence>
<evidence type="ECO:0000313" key="10">
    <source>
        <dbReference type="EMBL" id="KYC49178.1"/>
    </source>
</evidence>
<dbReference type="FunFam" id="3.40.50.300:FF:000018">
    <property type="entry name" value="Cell division control 48"/>
    <property type="match status" value="1"/>
</dbReference>
<dbReference type="NCBIfam" id="TIGR01243">
    <property type="entry name" value="CDC48"/>
    <property type="match status" value="1"/>
</dbReference>
<dbReference type="Gene3D" id="1.10.8.60">
    <property type="match status" value="2"/>
</dbReference>
<dbReference type="EMBL" id="LNJC01000044">
    <property type="protein sequence ID" value="KYC49178.1"/>
    <property type="molecule type" value="Genomic_DNA"/>
</dbReference>
<dbReference type="Gene3D" id="3.10.330.10">
    <property type="match status" value="1"/>
</dbReference>
<comment type="caution">
    <text evidence="8">The sequence shown here is derived from an EMBL/GenBank/DDBJ whole genome shotgun (WGS) entry which is preliminary data.</text>
</comment>
<evidence type="ECO:0000259" key="7">
    <source>
        <dbReference type="SMART" id="SM01073"/>
    </source>
</evidence>
<reference evidence="11 12" key="1">
    <citation type="journal article" date="2016" name="ISME J.">
        <title>Chasing the elusive Euryarchaeota class WSA2: genomes reveal a uniquely fastidious methyl-reducing methanogen.</title>
        <authorList>
            <person name="Nobu M.K."/>
            <person name="Narihiro T."/>
            <person name="Kuroda K."/>
            <person name="Mei R."/>
            <person name="Liu W.T."/>
        </authorList>
    </citation>
    <scope>NUCLEOTIDE SEQUENCE [LARGE SCALE GENOMIC DNA]</scope>
    <source>
        <strain evidence="8">B03fssc0709_Meth_Bin005</strain>
        <strain evidence="9">B15fssc0709_Meth_Bin003</strain>
        <strain evidence="10">BMIXfssc0709_Meth_Bin006</strain>
    </source>
</reference>
<dbReference type="SMART" id="SM01073">
    <property type="entry name" value="CDC48_N"/>
    <property type="match status" value="1"/>
</dbReference>
<accession>A0A150IPQ1</accession>
<dbReference type="SMART" id="SM00382">
    <property type="entry name" value="AAA"/>
    <property type="match status" value="2"/>
</dbReference>
<evidence type="ECO:0000256" key="4">
    <source>
        <dbReference type="ARBA" id="ARBA00022840"/>
    </source>
</evidence>
<dbReference type="SMART" id="SM01072">
    <property type="entry name" value="CDC48_2"/>
    <property type="match status" value="1"/>
</dbReference>
<evidence type="ECO:0000313" key="9">
    <source>
        <dbReference type="EMBL" id="KYC46947.1"/>
    </source>
</evidence>
<feature type="domain" description="CDC48 N-terminal subdomain" evidence="7">
    <location>
        <begin position="8"/>
        <end position="90"/>
    </location>
</feature>
<evidence type="ECO:0000256" key="3">
    <source>
        <dbReference type="ARBA" id="ARBA00022741"/>
    </source>
</evidence>
<dbReference type="EMBL" id="LNGE01000053">
    <property type="protein sequence ID" value="KYC44592.1"/>
    <property type="molecule type" value="Genomic_DNA"/>
</dbReference>
<name>A0A150II23_9EURY</name>
<dbReference type="InterPro" id="IPR029067">
    <property type="entry name" value="CDC48_domain_2-like_sf"/>
</dbReference>
<evidence type="ECO:0000256" key="2">
    <source>
        <dbReference type="ARBA" id="ARBA00022737"/>
    </source>
</evidence>
<dbReference type="Pfam" id="PF02933">
    <property type="entry name" value="CDC48_2"/>
    <property type="match status" value="1"/>
</dbReference>
<organism evidence="8 12">
    <name type="scientific">Candidatus Methanofastidiosum methylothiophilum</name>
    <dbReference type="NCBI Taxonomy" id="1705564"/>
    <lineage>
        <taxon>Archaea</taxon>
        <taxon>Methanobacteriati</taxon>
        <taxon>Methanobacteriota</taxon>
        <taxon>Stenosarchaea group</taxon>
        <taxon>Candidatus Methanofastidiosia</taxon>
        <taxon>Candidatus Methanofastidiosales</taxon>
        <taxon>Candidatus Methanofastidiosaceae</taxon>
        <taxon>Candidatus Methanofastidiosum</taxon>
    </lineage>
</organism>
<dbReference type="PATRIC" id="fig|1706436.3.peg.1608"/>
<dbReference type="Proteomes" id="UP000092401">
    <property type="component" value="Unassembled WGS sequence"/>
</dbReference>
<dbReference type="SUPFAM" id="SSF50692">
    <property type="entry name" value="ADC-like"/>
    <property type="match status" value="1"/>
</dbReference>
<dbReference type="InterPro" id="IPR003959">
    <property type="entry name" value="ATPase_AAA_core"/>
</dbReference>
<dbReference type="Gene3D" id="2.40.40.20">
    <property type="match status" value="1"/>
</dbReference>
<comment type="similarity">
    <text evidence="1">Belongs to the AAA ATPase family. CDC48 subfamily.</text>
</comment>
<dbReference type="CDD" id="cd19511">
    <property type="entry name" value="RecA-like_CDC48_r2-like"/>
    <property type="match status" value="1"/>
</dbReference>
<dbReference type="AlphaFoldDB" id="A0A150II23"/>
<dbReference type="InterPro" id="IPR041569">
    <property type="entry name" value="AAA_lid_3"/>
</dbReference>
<dbReference type="GO" id="GO:0005737">
    <property type="term" value="C:cytoplasm"/>
    <property type="evidence" value="ECO:0007669"/>
    <property type="project" value="UniProtKB-ARBA"/>
</dbReference>